<reference evidence="1 2" key="1">
    <citation type="submission" date="2021-06" db="EMBL/GenBank/DDBJ databases">
        <title>Caerostris extrusa draft genome.</title>
        <authorList>
            <person name="Kono N."/>
            <person name="Arakawa K."/>
        </authorList>
    </citation>
    <scope>NUCLEOTIDE SEQUENCE [LARGE SCALE GENOMIC DNA]</scope>
</reference>
<proteinExistence type="predicted"/>
<comment type="caution">
    <text evidence="1">The sequence shown here is derived from an EMBL/GenBank/DDBJ whole genome shotgun (WGS) entry which is preliminary data.</text>
</comment>
<protein>
    <submittedName>
        <fullName evidence="1">Uncharacterized protein</fullName>
    </submittedName>
</protein>
<dbReference type="AlphaFoldDB" id="A0AAV4YAD0"/>
<sequence>MTHYDTVVWLSNIRHQNIRKEQHSLVALYLLASHPTDPTFNSNKASIQVISYLGTNSTFNPYDLLPPHYSTNLTQSQKTSQICYKSFELVLVRN</sequence>
<dbReference type="EMBL" id="BPLR01019047">
    <property type="protein sequence ID" value="GIZ04197.1"/>
    <property type="molecule type" value="Genomic_DNA"/>
</dbReference>
<name>A0AAV4YAD0_CAEEX</name>
<accession>A0AAV4YAD0</accession>
<evidence type="ECO:0000313" key="2">
    <source>
        <dbReference type="Proteomes" id="UP001054945"/>
    </source>
</evidence>
<evidence type="ECO:0000313" key="1">
    <source>
        <dbReference type="EMBL" id="GIZ04197.1"/>
    </source>
</evidence>
<keyword evidence="2" id="KW-1185">Reference proteome</keyword>
<gene>
    <name evidence="1" type="ORF">CEXT_186701</name>
</gene>
<organism evidence="1 2">
    <name type="scientific">Caerostris extrusa</name>
    <name type="common">Bark spider</name>
    <name type="synonym">Caerostris bankana</name>
    <dbReference type="NCBI Taxonomy" id="172846"/>
    <lineage>
        <taxon>Eukaryota</taxon>
        <taxon>Metazoa</taxon>
        <taxon>Ecdysozoa</taxon>
        <taxon>Arthropoda</taxon>
        <taxon>Chelicerata</taxon>
        <taxon>Arachnida</taxon>
        <taxon>Araneae</taxon>
        <taxon>Araneomorphae</taxon>
        <taxon>Entelegynae</taxon>
        <taxon>Araneoidea</taxon>
        <taxon>Araneidae</taxon>
        <taxon>Caerostris</taxon>
    </lineage>
</organism>
<dbReference type="Proteomes" id="UP001054945">
    <property type="component" value="Unassembled WGS sequence"/>
</dbReference>